<evidence type="ECO:0000259" key="4">
    <source>
        <dbReference type="PROSITE" id="PS50043"/>
    </source>
</evidence>
<dbReference type="PANTHER" id="PTHR44688:SF16">
    <property type="entry name" value="DNA-BINDING TRANSCRIPTIONAL ACTIVATOR DEVR_DOSR"/>
    <property type="match status" value="1"/>
</dbReference>
<organism evidence="5 6">
    <name type="scientific">Plantactinospora veratri</name>
    <dbReference type="NCBI Taxonomy" id="1436122"/>
    <lineage>
        <taxon>Bacteria</taxon>
        <taxon>Bacillati</taxon>
        <taxon>Actinomycetota</taxon>
        <taxon>Actinomycetes</taxon>
        <taxon>Micromonosporales</taxon>
        <taxon>Micromonosporaceae</taxon>
        <taxon>Plantactinospora</taxon>
    </lineage>
</organism>
<keyword evidence="2" id="KW-0238">DNA-binding</keyword>
<reference evidence="5 6" key="1">
    <citation type="submission" date="2024-01" db="EMBL/GenBank/DDBJ databases">
        <title>Genome insights into Plantactinospora veratri sp. nov.</title>
        <authorList>
            <person name="Wang L."/>
        </authorList>
    </citation>
    <scope>NUCLEOTIDE SEQUENCE [LARGE SCALE GENOMIC DNA]</scope>
    <source>
        <strain evidence="5 6">NEAU-FHS4</strain>
    </source>
</reference>
<dbReference type="CDD" id="cd06170">
    <property type="entry name" value="LuxR_C_like"/>
    <property type="match status" value="1"/>
</dbReference>
<evidence type="ECO:0000256" key="1">
    <source>
        <dbReference type="ARBA" id="ARBA00023015"/>
    </source>
</evidence>
<dbReference type="Gene3D" id="1.10.10.10">
    <property type="entry name" value="Winged helix-like DNA-binding domain superfamily/Winged helix DNA-binding domain"/>
    <property type="match status" value="1"/>
</dbReference>
<gene>
    <name evidence="5" type="ORF">V1634_04930</name>
</gene>
<dbReference type="PROSITE" id="PS50043">
    <property type="entry name" value="HTH_LUXR_2"/>
    <property type="match status" value="1"/>
</dbReference>
<dbReference type="SUPFAM" id="SSF46894">
    <property type="entry name" value="C-terminal effector domain of the bipartite response regulators"/>
    <property type="match status" value="1"/>
</dbReference>
<dbReference type="EMBL" id="JAZGQL010000004">
    <property type="protein sequence ID" value="MEE6306176.1"/>
    <property type="molecule type" value="Genomic_DNA"/>
</dbReference>
<proteinExistence type="predicted"/>
<name>A0ABU7S8A3_9ACTN</name>
<dbReference type="InterPro" id="IPR000792">
    <property type="entry name" value="Tscrpt_reg_LuxR_C"/>
</dbReference>
<feature type="domain" description="HTH luxR-type" evidence="4">
    <location>
        <begin position="152"/>
        <end position="217"/>
    </location>
</feature>
<dbReference type="Pfam" id="PF00196">
    <property type="entry name" value="GerE"/>
    <property type="match status" value="1"/>
</dbReference>
<dbReference type="InterPro" id="IPR036388">
    <property type="entry name" value="WH-like_DNA-bd_sf"/>
</dbReference>
<evidence type="ECO:0000256" key="3">
    <source>
        <dbReference type="ARBA" id="ARBA00023163"/>
    </source>
</evidence>
<dbReference type="InterPro" id="IPR016032">
    <property type="entry name" value="Sig_transdc_resp-reg_C-effctor"/>
</dbReference>
<evidence type="ECO:0000313" key="6">
    <source>
        <dbReference type="Proteomes" id="UP001339911"/>
    </source>
</evidence>
<dbReference type="PRINTS" id="PR00038">
    <property type="entry name" value="HTHLUXR"/>
</dbReference>
<protein>
    <submittedName>
        <fullName evidence="5">LuxR C-terminal-related transcriptional regulator</fullName>
    </submittedName>
</protein>
<evidence type="ECO:0000313" key="5">
    <source>
        <dbReference type="EMBL" id="MEE6306176.1"/>
    </source>
</evidence>
<dbReference type="RefSeq" id="WP_331206540.1">
    <property type="nucleotide sequence ID" value="NZ_JAZGQL010000004.1"/>
</dbReference>
<keyword evidence="6" id="KW-1185">Reference proteome</keyword>
<dbReference type="SMART" id="SM00421">
    <property type="entry name" value="HTH_LUXR"/>
    <property type="match status" value="1"/>
</dbReference>
<comment type="caution">
    <text evidence="5">The sequence shown here is derived from an EMBL/GenBank/DDBJ whole genome shotgun (WGS) entry which is preliminary data.</text>
</comment>
<sequence>MSEIAAKGRSHDLNIALIVGNNVVSAGMESVLQRVDRVRSVSFWDARSPQTWPRSGKYDVLIVALEEWHLLRDSPALEIETPPLVLVLGDHIHENHTEDLASLPTDGFLSLTDMSVDTLDDALCRVSMGAVPLPTPLARRLLAGRHGPAYLQPRRPVRLTSRERETLALLVVGMSNKQIARQLRISTHGAKRLVGSILLKTGSPNRTAAVVTAMRTGLV</sequence>
<dbReference type="PANTHER" id="PTHR44688">
    <property type="entry name" value="DNA-BINDING TRANSCRIPTIONAL ACTIVATOR DEVR_DOSR"/>
    <property type="match status" value="1"/>
</dbReference>
<keyword evidence="1" id="KW-0805">Transcription regulation</keyword>
<evidence type="ECO:0000256" key="2">
    <source>
        <dbReference type="ARBA" id="ARBA00023125"/>
    </source>
</evidence>
<accession>A0ABU7S8A3</accession>
<dbReference type="Proteomes" id="UP001339911">
    <property type="component" value="Unassembled WGS sequence"/>
</dbReference>
<keyword evidence="3" id="KW-0804">Transcription</keyword>